<organism evidence="1 2">
    <name type="scientific">Calidithermus roseus</name>
    <dbReference type="NCBI Taxonomy" id="1644118"/>
    <lineage>
        <taxon>Bacteria</taxon>
        <taxon>Thermotogati</taxon>
        <taxon>Deinococcota</taxon>
        <taxon>Deinococci</taxon>
        <taxon>Thermales</taxon>
        <taxon>Thermaceae</taxon>
        <taxon>Calidithermus</taxon>
    </lineage>
</organism>
<proteinExistence type="predicted"/>
<protein>
    <submittedName>
        <fullName evidence="1">Uncharacterized protein</fullName>
    </submittedName>
</protein>
<dbReference type="RefSeq" id="WP_119279982.1">
    <property type="nucleotide sequence ID" value="NZ_QWLA01000086.1"/>
</dbReference>
<keyword evidence="2" id="KW-1185">Reference proteome</keyword>
<reference evidence="1 2" key="1">
    <citation type="submission" date="2018-08" db="EMBL/GenBank/DDBJ databases">
        <title>Meiothermus roseus NBRC 110900 genome sequencing project.</title>
        <authorList>
            <person name="Da Costa M.S."/>
            <person name="Albuquerque L."/>
            <person name="Raposo P."/>
            <person name="Froufe H.J.C."/>
            <person name="Barroso C.S."/>
            <person name="Egas C."/>
        </authorList>
    </citation>
    <scope>NUCLEOTIDE SEQUENCE [LARGE SCALE GENOMIC DNA]</scope>
    <source>
        <strain evidence="1 2">NBRC 110900</strain>
    </source>
</reference>
<dbReference type="AlphaFoldDB" id="A0A399EKY2"/>
<comment type="caution">
    <text evidence="1">The sequence shown here is derived from an EMBL/GenBank/DDBJ whole genome shotgun (WGS) entry which is preliminary data.</text>
</comment>
<accession>A0A399EKY2</accession>
<gene>
    <name evidence="1" type="ORF">Mrose_03181</name>
</gene>
<evidence type="ECO:0000313" key="1">
    <source>
        <dbReference type="EMBL" id="RIH83052.1"/>
    </source>
</evidence>
<sequence>MVDAGLDRAFEKVRAILEGDLEHPGLTLYDLQELVGFPGRSDGPLSYSLPKDSSLEGVNAVRFFYYPKDPEVTLIVEVEDKSRRRHLRHFKWNGITWVAPRGFKADLTATREIVGGVEEIGGDFFLGFSRDEARELSEAIRKGEAVGAKYLLCPRDNTRLFYAPGVSAAGLPCPKCGNTTLLYKTLTFSAPEDRIEALIREQRALRAQLEDLMLFLKSRLGTAEPKDKTGKGDT</sequence>
<name>A0A399EKY2_9DEIN</name>
<dbReference type="Proteomes" id="UP000265341">
    <property type="component" value="Unassembled WGS sequence"/>
</dbReference>
<dbReference type="OrthoDB" id="30944at2"/>
<dbReference type="EMBL" id="QWLA01000086">
    <property type="protein sequence ID" value="RIH83052.1"/>
    <property type="molecule type" value="Genomic_DNA"/>
</dbReference>
<evidence type="ECO:0000313" key="2">
    <source>
        <dbReference type="Proteomes" id="UP000265341"/>
    </source>
</evidence>